<name>A0ABD0NDK7_CIRMR</name>
<protein>
    <submittedName>
        <fullName evidence="2">Uncharacterized protein</fullName>
    </submittedName>
</protein>
<reference evidence="2 3" key="1">
    <citation type="submission" date="2024-05" db="EMBL/GenBank/DDBJ databases">
        <title>Genome sequencing and assembly of Indian major carp, Cirrhinus mrigala (Hamilton, 1822).</title>
        <authorList>
            <person name="Mohindra V."/>
            <person name="Chowdhury L.M."/>
            <person name="Lal K."/>
            <person name="Jena J.K."/>
        </authorList>
    </citation>
    <scope>NUCLEOTIDE SEQUENCE [LARGE SCALE GENOMIC DNA]</scope>
    <source>
        <strain evidence="2">CM1030</strain>
        <tissue evidence="2">Blood</tissue>
    </source>
</reference>
<organism evidence="2 3">
    <name type="scientific">Cirrhinus mrigala</name>
    <name type="common">Mrigala</name>
    <dbReference type="NCBI Taxonomy" id="683832"/>
    <lineage>
        <taxon>Eukaryota</taxon>
        <taxon>Metazoa</taxon>
        <taxon>Chordata</taxon>
        <taxon>Craniata</taxon>
        <taxon>Vertebrata</taxon>
        <taxon>Euteleostomi</taxon>
        <taxon>Actinopterygii</taxon>
        <taxon>Neopterygii</taxon>
        <taxon>Teleostei</taxon>
        <taxon>Ostariophysi</taxon>
        <taxon>Cypriniformes</taxon>
        <taxon>Cyprinidae</taxon>
        <taxon>Labeoninae</taxon>
        <taxon>Labeonini</taxon>
        <taxon>Cirrhinus</taxon>
    </lineage>
</organism>
<accession>A0ABD0NDK7</accession>
<keyword evidence="3" id="KW-1185">Reference proteome</keyword>
<comment type="caution">
    <text evidence="2">The sequence shown here is derived from an EMBL/GenBank/DDBJ whole genome shotgun (WGS) entry which is preliminary data.</text>
</comment>
<dbReference type="Proteomes" id="UP001529510">
    <property type="component" value="Unassembled WGS sequence"/>
</dbReference>
<feature type="non-terminal residue" evidence="2">
    <location>
        <position position="251"/>
    </location>
</feature>
<evidence type="ECO:0000313" key="2">
    <source>
        <dbReference type="EMBL" id="KAL0159435.1"/>
    </source>
</evidence>
<evidence type="ECO:0000313" key="3">
    <source>
        <dbReference type="Proteomes" id="UP001529510"/>
    </source>
</evidence>
<dbReference type="AlphaFoldDB" id="A0ABD0NDK7"/>
<feature type="region of interest" description="Disordered" evidence="1">
    <location>
        <begin position="103"/>
        <end position="122"/>
    </location>
</feature>
<gene>
    <name evidence="2" type="ORF">M9458_043160</name>
</gene>
<evidence type="ECO:0000256" key="1">
    <source>
        <dbReference type="SAM" id="MobiDB-lite"/>
    </source>
</evidence>
<dbReference type="EMBL" id="JAMKFB020000022">
    <property type="protein sequence ID" value="KAL0159435.1"/>
    <property type="molecule type" value="Genomic_DNA"/>
</dbReference>
<proteinExistence type="predicted"/>
<sequence length="251" mass="27763">MFTPEIILFKLFKPLEEYTEAFLEVASETSLPDDFLRHWYIQRLNSCALRKLSGNPPRGNLTTIVEWVLASNGSPITVDYASATPNPEHLSHRADRRVKYNAVPTADREPHPTTPTKPVPGATEPERFVDCCHLERSDQVCEPATIQLRRSAYGRLMGHLWETPFISTRKTGASTAGTSAVEDERTLGAEEASLTIQMALLCIWAVYTNEEVVPELVNTDCIQEFPPTRSLIPAGGGASVLAAVNVIMERG</sequence>